<dbReference type="InterPro" id="IPR050268">
    <property type="entry name" value="NADH-dep_flavin_reductase"/>
</dbReference>
<name>A0ABP3FDI2_9GAMM</name>
<comment type="similarity">
    <text evidence="1">Belongs to the non-flavoprotein flavin reductase family.</text>
</comment>
<gene>
    <name evidence="4" type="ORF">GCM10009129_06340</name>
</gene>
<dbReference type="RefSeq" id="WP_201503866.1">
    <property type="nucleotide sequence ID" value="NZ_BAAAFR010000001.1"/>
</dbReference>
<accession>A0ABP3FDI2</accession>
<dbReference type="InterPro" id="IPR002563">
    <property type="entry name" value="Flavin_Rdtase-like_dom"/>
</dbReference>
<evidence type="ECO:0000313" key="4">
    <source>
        <dbReference type="EMBL" id="GAA0311738.1"/>
    </source>
</evidence>
<dbReference type="Proteomes" id="UP001501787">
    <property type="component" value="Unassembled WGS sequence"/>
</dbReference>
<dbReference type="SUPFAM" id="SSF50475">
    <property type="entry name" value="FMN-binding split barrel"/>
    <property type="match status" value="1"/>
</dbReference>
<proteinExistence type="inferred from homology"/>
<evidence type="ECO:0000259" key="3">
    <source>
        <dbReference type="SMART" id="SM00903"/>
    </source>
</evidence>
<sequence length="305" mass="33126">MKQLDPKLLRKAFGSYMTGVTVITAINDDGQPVGFTANSFTSVSLEPPLLLVCPSKFLSSFDVFANCQNFAVNILSEDQQSISNIFAGSKDDRFAQVDWHIDDYGNPILAGTLTHFSCKTHQTIEAGDHHLLIGEVLDFASREGHGLGYASGGYFSLGLEREAAEISVQQTHVHVGVIVEHEGKVLLCTQDGKASLPSVVCDDNDNTNAVSAIEQFLIQQGIQAQLGAVFSIYENSKTHNNYIFYRASASAPDTQGIGEYVPLSELPTLDFATPAMQSMMSRYVTESKNGLYGVYVGQETTGKVH</sequence>
<protein>
    <submittedName>
        <fullName evidence="4">Flavin reductase</fullName>
    </submittedName>
</protein>
<keyword evidence="2" id="KW-0560">Oxidoreductase</keyword>
<dbReference type="Gene3D" id="2.30.110.10">
    <property type="entry name" value="Electron Transport, Fmn-binding Protein, Chain A"/>
    <property type="match status" value="1"/>
</dbReference>
<feature type="domain" description="Flavin reductase like" evidence="3">
    <location>
        <begin position="13"/>
        <end position="156"/>
    </location>
</feature>
<dbReference type="PANTHER" id="PTHR30466:SF11">
    <property type="entry name" value="FLAVIN-DEPENDENT MONOOXYGENASE, REDUCTASE SUBUNIT HSAB"/>
    <property type="match status" value="1"/>
</dbReference>
<dbReference type="Gene3D" id="3.90.79.10">
    <property type="entry name" value="Nucleoside Triphosphate Pyrophosphohydrolase"/>
    <property type="match status" value="1"/>
</dbReference>
<comment type="caution">
    <text evidence="4">The sequence shown here is derived from an EMBL/GenBank/DDBJ whole genome shotgun (WGS) entry which is preliminary data.</text>
</comment>
<reference evidence="5" key="1">
    <citation type="journal article" date="2019" name="Int. J. Syst. Evol. Microbiol.">
        <title>The Global Catalogue of Microorganisms (GCM) 10K type strain sequencing project: providing services to taxonomists for standard genome sequencing and annotation.</title>
        <authorList>
            <consortium name="The Broad Institute Genomics Platform"/>
            <consortium name="The Broad Institute Genome Sequencing Center for Infectious Disease"/>
            <person name="Wu L."/>
            <person name="Ma J."/>
        </authorList>
    </citation>
    <scope>NUCLEOTIDE SEQUENCE [LARGE SCALE GENOMIC DNA]</scope>
    <source>
        <strain evidence="5">JCM 16343</strain>
    </source>
</reference>
<organism evidence="4 5">
    <name type="scientific">Psychrobacter aestuarii</name>
    <dbReference type="NCBI Taxonomy" id="556327"/>
    <lineage>
        <taxon>Bacteria</taxon>
        <taxon>Pseudomonadati</taxon>
        <taxon>Pseudomonadota</taxon>
        <taxon>Gammaproteobacteria</taxon>
        <taxon>Moraxellales</taxon>
        <taxon>Moraxellaceae</taxon>
        <taxon>Psychrobacter</taxon>
    </lineage>
</organism>
<evidence type="ECO:0000313" key="5">
    <source>
        <dbReference type="Proteomes" id="UP001501787"/>
    </source>
</evidence>
<evidence type="ECO:0000256" key="1">
    <source>
        <dbReference type="ARBA" id="ARBA00008898"/>
    </source>
</evidence>
<dbReference type="SMART" id="SM00903">
    <property type="entry name" value="Flavin_Reduct"/>
    <property type="match status" value="1"/>
</dbReference>
<dbReference type="PANTHER" id="PTHR30466">
    <property type="entry name" value="FLAVIN REDUCTASE"/>
    <property type="match status" value="1"/>
</dbReference>
<dbReference type="InterPro" id="IPR012349">
    <property type="entry name" value="Split_barrel_FMN-bd"/>
</dbReference>
<keyword evidence="5" id="KW-1185">Reference proteome</keyword>
<evidence type="ECO:0000256" key="2">
    <source>
        <dbReference type="ARBA" id="ARBA00023002"/>
    </source>
</evidence>
<dbReference type="EMBL" id="BAAAFR010000001">
    <property type="protein sequence ID" value="GAA0311738.1"/>
    <property type="molecule type" value="Genomic_DNA"/>
</dbReference>
<dbReference type="Pfam" id="PF01613">
    <property type="entry name" value="Flavin_Reduct"/>
    <property type="match status" value="1"/>
</dbReference>